<evidence type="ECO:0000259" key="5">
    <source>
        <dbReference type="PROSITE" id="PS51918"/>
    </source>
</evidence>
<comment type="caution">
    <text evidence="6">The sequence shown here is derived from an EMBL/GenBank/DDBJ whole genome shotgun (WGS) entry which is preliminary data.</text>
</comment>
<keyword evidence="1" id="KW-0949">S-adenosyl-L-methionine</keyword>
<dbReference type="GO" id="GO:0046872">
    <property type="term" value="F:metal ion binding"/>
    <property type="evidence" value="ECO:0007669"/>
    <property type="project" value="UniProtKB-KW"/>
</dbReference>
<dbReference type="PANTHER" id="PTHR13932">
    <property type="entry name" value="COPROPORPHYRINIGEN III OXIDASE"/>
    <property type="match status" value="1"/>
</dbReference>
<dbReference type="SFLD" id="SFLDG01065">
    <property type="entry name" value="anaerobic_coproporphyrinogen-I"/>
    <property type="match status" value="1"/>
</dbReference>
<proteinExistence type="predicted"/>
<dbReference type="EC" id="1.3.98.3" evidence="6"/>
<accession>A0A9D1J0H8</accession>
<dbReference type="InterPro" id="IPR034505">
    <property type="entry name" value="Coproporphyrinogen-III_oxidase"/>
</dbReference>
<gene>
    <name evidence="6" type="primary">hemZ</name>
    <name evidence="6" type="ORF">IAA54_03025</name>
</gene>
<dbReference type="SMART" id="SM00729">
    <property type="entry name" value="Elp3"/>
    <property type="match status" value="1"/>
</dbReference>
<dbReference type="NCBIfam" id="TIGR03994">
    <property type="entry name" value="rSAM_HemZ"/>
    <property type="match status" value="1"/>
</dbReference>
<dbReference type="GO" id="GO:0006779">
    <property type="term" value="P:porphyrin-containing compound biosynthetic process"/>
    <property type="evidence" value="ECO:0007669"/>
    <property type="project" value="TreeGrafter"/>
</dbReference>
<name>A0A9D1J0H8_9FIRM</name>
<evidence type="ECO:0000313" key="7">
    <source>
        <dbReference type="Proteomes" id="UP000886785"/>
    </source>
</evidence>
<dbReference type="GO" id="GO:0005737">
    <property type="term" value="C:cytoplasm"/>
    <property type="evidence" value="ECO:0007669"/>
    <property type="project" value="TreeGrafter"/>
</dbReference>
<protein>
    <submittedName>
        <fullName evidence="6">Coproporphyrinogen dehydrogenase HemZ</fullName>
        <ecNumber evidence="6">1.3.98.3</ecNumber>
    </submittedName>
</protein>
<dbReference type="Proteomes" id="UP000886785">
    <property type="component" value="Unassembled WGS sequence"/>
</dbReference>
<dbReference type="InterPro" id="IPR006638">
    <property type="entry name" value="Elp3/MiaA/NifB-like_rSAM"/>
</dbReference>
<keyword evidence="3" id="KW-0408">Iron</keyword>
<dbReference type="PANTHER" id="PTHR13932:SF1">
    <property type="entry name" value="OXYGEN-INDEPENDENT COPROPORPHYRINOGEN-III OXIDASE-LIKE PROTEIN HEMZ"/>
    <property type="match status" value="1"/>
</dbReference>
<evidence type="ECO:0000313" key="6">
    <source>
        <dbReference type="EMBL" id="HIR56616.1"/>
    </source>
</evidence>
<evidence type="ECO:0000256" key="3">
    <source>
        <dbReference type="ARBA" id="ARBA00023004"/>
    </source>
</evidence>
<feature type="domain" description="Radical SAM core" evidence="5">
    <location>
        <begin position="159"/>
        <end position="397"/>
    </location>
</feature>
<dbReference type="CDD" id="cd01335">
    <property type="entry name" value="Radical_SAM"/>
    <property type="match status" value="1"/>
</dbReference>
<dbReference type="GO" id="GO:0051539">
    <property type="term" value="F:4 iron, 4 sulfur cluster binding"/>
    <property type="evidence" value="ECO:0007669"/>
    <property type="project" value="TreeGrafter"/>
</dbReference>
<evidence type="ECO:0000256" key="2">
    <source>
        <dbReference type="ARBA" id="ARBA00022723"/>
    </source>
</evidence>
<reference evidence="6" key="1">
    <citation type="submission" date="2020-10" db="EMBL/GenBank/DDBJ databases">
        <authorList>
            <person name="Gilroy R."/>
        </authorList>
    </citation>
    <scope>NUCLEOTIDE SEQUENCE</scope>
    <source>
        <strain evidence="6">ChiSjej1B19-7085</strain>
    </source>
</reference>
<evidence type="ECO:0000256" key="1">
    <source>
        <dbReference type="ARBA" id="ARBA00022691"/>
    </source>
</evidence>
<keyword evidence="4" id="KW-0411">Iron-sulfur</keyword>
<dbReference type="Pfam" id="PF04055">
    <property type="entry name" value="Radical_SAM"/>
    <property type="match status" value="1"/>
</dbReference>
<sequence length="490" mass="55789">MILMIEGHDFHYEMENLCRIFFPYEKIKTVRERVEPEEITAYTGVFERGDEVDLRVWLKIGDQRKEAEQTVAASQAHQDKECERLLAVLLYGLFTDLCGYTPKWGILTGVRPIKLLRRLSEDMGLDNALDYFRNGLLVSEQKTEKSLRTMGNEQKILSLSRPESFSLYLSIPFCPTRCAYCSFVSQSVERAARLIPKYVELLCGEVEKTAQVARDLGLRLESVYIGGGTPTTLSAEQLSQICRTVTGNFDLSTCREFTVEAGRPDTITMEKLAALKESGVTRISVNPQTLSDEVLREIGRRHTAAQTIEAFEMARRAGFGNINMDLIVGLPKDTVAGFEHTLEQILKLDPESITIHALSLKRSSRITQTGGRFENDAETAGGMLDYGDRRLTESGYLPYYLYRQSRMVGNLENTGWSKPGFESLYNVYVMDETHTILACGAGAVSKVKEPGTDNLERIFNFKFPYEYVDRYPEMIERKDRVKEIYDEFWK</sequence>
<dbReference type="InterPro" id="IPR023995">
    <property type="entry name" value="HemZ"/>
</dbReference>
<evidence type="ECO:0000256" key="4">
    <source>
        <dbReference type="ARBA" id="ARBA00023014"/>
    </source>
</evidence>
<dbReference type="InterPro" id="IPR013785">
    <property type="entry name" value="Aldolase_TIM"/>
</dbReference>
<dbReference type="GO" id="GO:0051989">
    <property type="term" value="F:coproporphyrinogen dehydrogenase activity"/>
    <property type="evidence" value="ECO:0007669"/>
    <property type="project" value="UniProtKB-EC"/>
</dbReference>
<dbReference type="SFLD" id="SFLDF00310">
    <property type="entry name" value="oxygen-independent_coproporphy"/>
    <property type="match status" value="1"/>
</dbReference>
<dbReference type="SFLD" id="SFLDS00029">
    <property type="entry name" value="Radical_SAM"/>
    <property type="match status" value="1"/>
</dbReference>
<dbReference type="EMBL" id="DVHF01000036">
    <property type="protein sequence ID" value="HIR56616.1"/>
    <property type="molecule type" value="Genomic_DNA"/>
</dbReference>
<dbReference type="InterPro" id="IPR007197">
    <property type="entry name" value="rSAM"/>
</dbReference>
<dbReference type="InterPro" id="IPR058240">
    <property type="entry name" value="rSAM_sf"/>
</dbReference>
<dbReference type="SFLD" id="SFLDG01082">
    <property type="entry name" value="B12-binding_domain_containing"/>
    <property type="match status" value="1"/>
</dbReference>
<dbReference type="Gene3D" id="3.20.20.70">
    <property type="entry name" value="Aldolase class I"/>
    <property type="match status" value="1"/>
</dbReference>
<dbReference type="PROSITE" id="PS51918">
    <property type="entry name" value="RADICAL_SAM"/>
    <property type="match status" value="1"/>
</dbReference>
<reference evidence="6" key="2">
    <citation type="journal article" date="2021" name="PeerJ">
        <title>Extensive microbial diversity within the chicken gut microbiome revealed by metagenomics and culture.</title>
        <authorList>
            <person name="Gilroy R."/>
            <person name="Ravi A."/>
            <person name="Getino M."/>
            <person name="Pursley I."/>
            <person name="Horton D.L."/>
            <person name="Alikhan N.F."/>
            <person name="Baker D."/>
            <person name="Gharbi K."/>
            <person name="Hall N."/>
            <person name="Watson M."/>
            <person name="Adriaenssens E.M."/>
            <person name="Foster-Nyarko E."/>
            <person name="Jarju S."/>
            <person name="Secka A."/>
            <person name="Antonio M."/>
            <person name="Oren A."/>
            <person name="Chaudhuri R.R."/>
            <person name="La Ragione R."/>
            <person name="Hildebrand F."/>
            <person name="Pallen M.J."/>
        </authorList>
    </citation>
    <scope>NUCLEOTIDE SEQUENCE</scope>
    <source>
        <strain evidence="6">ChiSjej1B19-7085</strain>
    </source>
</reference>
<keyword evidence="2" id="KW-0479">Metal-binding</keyword>
<dbReference type="SUPFAM" id="SSF102114">
    <property type="entry name" value="Radical SAM enzymes"/>
    <property type="match status" value="1"/>
</dbReference>
<keyword evidence="6" id="KW-0560">Oxidoreductase</keyword>
<organism evidence="6 7">
    <name type="scientific">Candidatus Gallacutalibacter pullicola</name>
    <dbReference type="NCBI Taxonomy" id="2840830"/>
    <lineage>
        <taxon>Bacteria</taxon>
        <taxon>Bacillati</taxon>
        <taxon>Bacillota</taxon>
        <taxon>Clostridia</taxon>
        <taxon>Eubacteriales</taxon>
        <taxon>Candidatus Gallacutalibacter</taxon>
    </lineage>
</organism>
<dbReference type="AlphaFoldDB" id="A0A9D1J0H8"/>